<dbReference type="EMBL" id="JAJTJA010000013">
    <property type="protein sequence ID" value="KAH8690645.1"/>
    <property type="molecule type" value="Genomic_DNA"/>
</dbReference>
<dbReference type="InterPro" id="IPR036291">
    <property type="entry name" value="NAD(P)-bd_dom_sf"/>
</dbReference>
<evidence type="ECO:0000256" key="4">
    <source>
        <dbReference type="ARBA" id="ARBA00022857"/>
    </source>
</evidence>
<dbReference type="AlphaFoldDB" id="A0AAD4KFA5"/>
<keyword evidence="5" id="KW-0560">Oxidoreductase</keyword>
<evidence type="ECO:0000256" key="1">
    <source>
        <dbReference type="ARBA" id="ARBA00008072"/>
    </source>
</evidence>
<evidence type="ECO:0000256" key="5">
    <source>
        <dbReference type="ARBA" id="ARBA00023002"/>
    </source>
</evidence>
<dbReference type="InterPro" id="IPR020843">
    <property type="entry name" value="ER"/>
</dbReference>
<evidence type="ECO:0000259" key="6">
    <source>
        <dbReference type="SMART" id="SM00829"/>
    </source>
</evidence>
<keyword evidence="8" id="KW-1185">Reference proteome</keyword>
<proteinExistence type="inferred from homology"/>
<evidence type="ECO:0000256" key="2">
    <source>
        <dbReference type="ARBA" id="ARBA00011245"/>
    </source>
</evidence>
<dbReference type="PANTHER" id="PTHR45348:SF1">
    <property type="entry name" value="TRANS-ENOYL REDUCTASE STHE"/>
    <property type="match status" value="1"/>
</dbReference>
<dbReference type="PANTHER" id="PTHR45348">
    <property type="entry name" value="HYPOTHETICAL OXIDOREDUCTASE (EUROFUNG)"/>
    <property type="match status" value="1"/>
</dbReference>
<keyword evidence="3" id="KW-0547">Nucleotide-binding</keyword>
<comment type="caution">
    <text evidence="7">The sequence shown here is derived from an EMBL/GenBank/DDBJ whole genome shotgun (WGS) entry which is preliminary data.</text>
</comment>
<dbReference type="CDD" id="cd08249">
    <property type="entry name" value="enoyl_reductase_like"/>
    <property type="match status" value="1"/>
</dbReference>
<dbReference type="InterPro" id="IPR047122">
    <property type="entry name" value="Trans-enoyl_RdTase-like"/>
</dbReference>
<name>A0AAD4KFA5_9EURO</name>
<evidence type="ECO:0000256" key="3">
    <source>
        <dbReference type="ARBA" id="ARBA00022741"/>
    </source>
</evidence>
<keyword evidence="4" id="KW-0521">NADP</keyword>
<feature type="domain" description="Enoyl reductase (ER)" evidence="6">
    <location>
        <begin position="17"/>
        <end position="381"/>
    </location>
</feature>
<dbReference type="GeneID" id="70244823"/>
<dbReference type="Proteomes" id="UP001201262">
    <property type="component" value="Unassembled WGS sequence"/>
</dbReference>
<evidence type="ECO:0000313" key="7">
    <source>
        <dbReference type="EMBL" id="KAH8690645.1"/>
    </source>
</evidence>
<gene>
    <name evidence="7" type="ORF">BGW36DRAFT_364213</name>
</gene>
<dbReference type="GO" id="GO:0000166">
    <property type="term" value="F:nucleotide binding"/>
    <property type="evidence" value="ECO:0007669"/>
    <property type="project" value="UniProtKB-KW"/>
</dbReference>
<dbReference type="SMART" id="SM00829">
    <property type="entry name" value="PKS_ER"/>
    <property type="match status" value="1"/>
</dbReference>
<dbReference type="SUPFAM" id="SSF51735">
    <property type="entry name" value="NAD(P)-binding Rossmann-fold domains"/>
    <property type="match status" value="1"/>
</dbReference>
<dbReference type="Gene3D" id="3.90.180.10">
    <property type="entry name" value="Medium-chain alcohol dehydrogenases, catalytic domain"/>
    <property type="match status" value="1"/>
</dbReference>
<dbReference type="Pfam" id="PF08240">
    <property type="entry name" value="ADH_N"/>
    <property type="match status" value="1"/>
</dbReference>
<organism evidence="7 8">
    <name type="scientific">Talaromyces proteolyticus</name>
    <dbReference type="NCBI Taxonomy" id="1131652"/>
    <lineage>
        <taxon>Eukaryota</taxon>
        <taxon>Fungi</taxon>
        <taxon>Dikarya</taxon>
        <taxon>Ascomycota</taxon>
        <taxon>Pezizomycotina</taxon>
        <taxon>Eurotiomycetes</taxon>
        <taxon>Eurotiomycetidae</taxon>
        <taxon>Eurotiales</taxon>
        <taxon>Trichocomaceae</taxon>
        <taxon>Talaromyces</taxon>
        <taxon>Talaromyces sect. Bacilispori</taxon>
    </lineage>
</organism>
<comment type="similarity">
    <text evidence="1">Belongs to the zinc-containing alcohol dehydrogenase family.</text>
</comment>
<reference evidence="7" key="1">
    <citation type="submission" date="2021-12" db="EMBL/GenBank/DDBJ databases">
        <title>Convergent genome expansion in fungi linked to evolution of root-endophyte symbiosis.</title>
        <authorList>
            <consortium name="DOE Joint Genome Institute"/>
            <person name="Ke Y.-H."/>
            <person name="Bonito G."/>
            <person name="Liao H.-L."/>
            <person name="Looney B."/>
            <person name="Rojas-Flechas A."/>
            <person name="Nash J."/>
            <person name="Hameed K."/>
            <person name="Schadt C."/>
            <person name="Martin F."/>
            <person name="Crous P.W."/>
            <person name="Miettinen O."/>
            <person name="Magnuson J.K."/>
            <person name="Labbe J."/>
            <person name="Jacobson D."/>
            <person name="Doktycz M.J."/>
            <person name="Veneault-Fourrey C."/>
            <person name="Kuo A."/>
            <person name="Mondo S."/>
            <person name="Calhoun S."/>
            <person name="Riley R."/>
            <person name="Ohm R."/>
            <person name="LaButti K."/>
            <person name="Andreopoulos B."/>
            <person name="Pangilinan J."/>
            <person name="Nolan M."/>
            <person name="Tritt A."/>
            <person name="Clum A."/>
            <person name="Lipzen A."/>
            <person name="Daum C."/>
            <person name="Barry K."/>
            <person name="Grigoriev I.V."/>
            <person name="Vilgalys R."/>
        </authorList>
    </citation>
    <scope>NUCLEOTIDE SEQUENCE</scope>
    <source>
        <strain evidence="7">PMI_201</strain>
    </source>
</reference>
<comment type="subunit">
    <text evidence="2">Monomer.</text>
</comment>
<sequence length="385" mass="40688">MAVPPPLEKQTGIVTVGDGTLSISSVPVPPVSSSSILVRTCAVALNPSDYKVPTRLRVSGHLAGGDFAGVIVAVGSAVASSDRPRCKPWVVGDRVFGAVHGCNPTNPQSGAFAEYIDADPAILTRIPQGWDWYKAAAFGGICVGAVALALYKEIGLALPPQVDVEKDVDSAVKVAHSLASNDDLGRTVLVYGASTACGTMAIQLLRLSGYIPIAVCSSHNNAMVSSYGAASVFDYHSPSCAADIKTATKNQLRFVLDCIGTAQSTALCYAAIARTGGRYVSVERYPESAAMRKLVQGSWVMMLDMFGRGVDMKGGYDRKVDPAARDLGRRLFAGLEMLAQDEDIRPHPMRLVRSGSSWAESVLAGIDMLQKGQVSGEKLVVEIRV</sequence>
<dbReference type="InterPro" id="IPR013154">
    <property type="entry name" value="ADH-like_N"/>
</dbReference>
<dbReference type="GO" id="GO:0016651">
    <property type="term" value="F:oxidoreductase activity, acting on NAD(P)H"/>
    <property type="evidence" value="ECO:0007669"/>
    <property type="project" value="InterPro"/>
</dbReference>
<accession>A0AAD4KFA5</accession>
<dbReference type="InterPro" id="IPR013149">
    <property type="entry name" value="ADH-like_C"/>
</dbReference>
<evidence type="ECO:0000313" key="8">
    <source>
        <dbReference type="Proteomes" id="UP001201262"/>
    </source>
</evidence>
<dbReference type="InterPro" id="IPR011032">
    <property type="entry name" value="GroES-like_sf"/>
</dbReference>
<dbReference type="Gene3D" id="3.40.50.720">
    <property type="entry name" value="NAD(P)-binding Rossmann-like Domain"/>
    <property type="match status" value="1"/>
</dbReference>
<dbReference type="SUPFAM" id="SSF50129">
    <property type="entry name" value="GroES-like"/>
    <property type="match status" value="1"/>
</dbReference>
<dbReference type="RefSeq" id="XP_046066841.1">
    <property type="nucleotide sequence ID" value="XM_046214536.1"/>
</dbReference>
<protein>
    <submittedName>
        <fullName evidence="7">Alcohol dehydrogenase</fullName>
    </submittedName>
</protein>
<dbReference type="Pfam" id="PF00107">
    <property type="entry name" value="ADH_zinc_N"/>
    <property type="match status" value="1"/>
</dbReference>